<evidence type="ECO:0000256" key="11">
    <source>
        <dbReference type="SAM" id="MobiDB-lite"/>
    </source>
</evidence>
<evidence type="ECO:0000259" key="16">
    <source>
        <dbReference type="PROSITE" id="PS50853"/>
    </source>
</evidence>
<keyword evidence="4 13" id="KW-0732">Signal</keyword>
<sequence>MTSTRRVDCPRPITRICGTLLVLLILLTEVTYSADLAIEIPGNLSQGGSWLRLDYSPAVGNPPPNTTAAATDIGDVIKFKNVLPGTRYEFWLYYSNGTLHDWLTWAASITTVPDPPSNLTVSVRNGKTAIVYWSPPAQGNYSGFRLRVQSFSDTGNPRTSVIPADAVPYTLRDLTPGATYSLQLFTVLDTKESVAYTSRNFTTKPNTPGKFIVWFRNETTLLVLWQPPYPAGIYTHYKVSIDPKDAIESVLYVEKEGEPPGPAQAAFKGLVPGRAYNISVQTVSEDETSTPTTAQYRTVPLRPLNVTFDKSLITSTSFRVYWKPPNGTSEFDKYQISLGGNRRLAPVSKNRDDESRLEFKDLEPGKTYQVIVKTVSGKVTSWPASGDVTLKPLPVRDLHAEVDERTGMVEVSWNPENSSTQDSYKLQYHEVETTIGGDSNTLTTDKTRVTLEALLPGRNYSIIVQAISSKVESNETVLYQVTRPSSPIIEDLKSIEKGLNISWKSDVNSRQEKFEVTHNRNDTGESATTLTTESHIVLEDLYPGAGYEVKVFAISHGLRSEPHAHFQAVLPHPPKNLSIEKVTSNTVLVHWEAPTDSIFSEYSIRYRTEDEPRWVKLPSVREIGEAEVADMTPGERYTIQVNTVSYGVESLHPLQVNHTIRPNPVLNIRPIVDSTNVTLEWPRPEGRIETYVIRWWPVENPDDVRAKNVTESPEISALIFDENTIHTERVLVGDLMPGMQYSFSVYTISYDLVSEITNLTTRTNPEPITAINATDVNDTRITLTWDVPRGEYDTFEVQYINTEGNYIQNLTSINTITISELKPYRNYTFTLVVRSGTESSYLRVSNPLSASFTTSESYPGRVDKFYPTDIQPSEISFEWYLPNQEYNGIIRKYSITYGLEGSTHTQMQDFRPIEFRGIIKSLIPGKTYVFRIQAETKVGYGPEFVWKQKMPIRAPPKPPTQVVPTEVCRSSTTIQIRFRKNYFSEQNGAVTSYTIIVAEDDSKNASGLEMPSWRDVQAYSIWPPYQVMEPYYPFKNGSVEDFTIGGENCDNKIGYCNGPLKSGSTYRVKVRAFTAPDMFTDTSYSFPIQTGLLLADKDNTAIIVGVTVPIVLLLSLLGIGLLVRRRRSQGRKTTETRATDNLSLPDSVIETSRPIKVEDFSEHYRNMSADSDFRFSEEFEELKHVGRDQPCTAADLPCNRPKNRFTNILPYDHSRFKLQPVDDEEGSDYINANYVPGHNSPREFIVTQGPLHSTRDDFWRMVWESNSRAIVMLTRCIEKGREKCDHYWPVDTLPVYYGDICVTILNEAHYPDWSIMEFMLCRGDVKRVIQHFHFTTWPDFGVPSPPQTLARFVRAFRERVRPDQRPIVVHCSAGVGRSGTFITLDRILQQILVSKYVDIFGIVWAMRKERVWMVQTEQQYICIHQCLLAVLEGQDTTGPPREIHDNQGFEGKNRSSVENAKSPAEDEKER</sequence>
<feature type="domain" description="Fibronectin type-III" evidence="16">
    <location>
        <begin position="115"/>
        <end position="206"/>
    </location>
</feature>
<dbReference type="CDD" id="cd00063">
    <property type="entry name" value="FN3"/>
    <property type="match status" value="9"/>
</dbReference>
<organism evidence="17 18">
    <name type="scientific">Polistes dominula</name>
    <name type="common">European paper wasp</name>
    <name type="synonym">Vespa dominula</name>
    <dbReference type="NCBI Taxonomy" id="743375"/>
    <lineage>
        <taxon>Eukaryota</taxon>
        <taxon>Metazoa</taxon>
        <taxon>Ecdysozoa</taxon>
        <taxon>Arthropoda</taxon>
        <taxon>Hexapoda</taxon>
        <taxon>Insecta</taxon>
        <taxon>Pterygota</taxon>
        <taxon>Neoptera</taxon>
        <taxon>Endopterygota</taxon>
        <taxon>Hymenoptera</taxon>
        <taxon>Apocrita</taxon>
        <taxon>Aculeata</taxon>
        <taxon>Vespoidea</taxon>
        <taxon>Vespidae</taxon>
        <taxon>Polistinae</taxon>
        <taxon>Polistini</taxon>
        <taxon>Polistes</taxon>
    </lineage>
</organism>
<dbReference type="InterPro" id="IPR029021">
    <property type="entry name" value="Prot-tyrosine_phosphatase-like"/>
</dbReference>
<dbReference type="PROSITE" id="PS50853">
    <property type="entry name" value="FN3"/>
    <property type="match status" value="8"/>
</dbReference>
<reference evidence="18" key="1">
    <citation type="submission" date="2025-08" db="UniProtKB">
        <authorList>
            <consortium name="RefSeq"/>
        </authorList>
    </citation>
    <scope>IDENTIFICATION</scope>
    <source>
        <tissue evidence="18">Whole body</tissue>
    </source>
</reference>
<feature type="signal peptide" evidence="13">
    <location>
        <begin position="1"/>
        <end position="33"/>
    </location>
</feature>
<evidence type="ECO:0000256" key="3">
    <source>
        <dbReference type="ARBA" id="ARBA00022692"/>
    </source>
</evidence>
<evidence type="ECO:0000313" key="17">
    <source>
        <dbReference type="Proteomes" id="UP000694924"/>
    </source>
</evidence>
<name>A0ABM1ITL1_POLDO</name>
<feature type="domain" description="Tyrosine specific protein phosphatases" evidence="15">
    <location>
        <begin position="1347"/>
        <end position="1421"/>
    </location>
</feature>
<dbReference type="InterPro" id="IPR050713">
    <property type="entry name" value="RTP_Phos/Ushers"/>
</dbReference>
<evidence type="ECO:0000256" key="4">
    <source>
        <dbReference type="ARBA" id="ARBA00022729"/>
    </source>
</evidence>
<dbReference type="PANTHER" id="PTHR46957">
    <property type="entry name" value="CYTOKINE RECEPTOR"/>
    <property type="match status" value="1"/>
</dbReference>
<keyword evidence="5" id="KW-0677">Repeat</keyword>
<feature type="compositionally biased region" description="Basic and acidic residues" evidence="11">
    <location>
        <begin position="1441"/>
        <end position="1455"/>
    </location>
</feature>
<evidence type="ECO:0000256" key="8">
    <source>
        <dbReference type="ARBA" id="ARBA00022989"/>
    </source>
</evidence>
<dbReference type="InterPro" id="IPR013783">
    <property type="entry name" value="Ig-like_fold"/>
</dbReference>
<dbReference type="PROSITE" id="PS50055">
    <property type="entry name" value="TYR_PHOSPHATASE_PTP"/>
    <property type="match status" value="1"/>
</dbReference>
<evidence type="ECO:0000256" key="12">
    <source>
        <dbReference type="SAM" id="Phobius"/>
    </source>
</evidence>
<evidence type="ECO:0000256" key="5">
    <source>
        <dbReference type="ARBA" id="ARBA00022737"/>
    </source>
</evidence>
<dbReference type="Pfam" id="PF00102">
    <property type="entry name" value="Y_phosphatase"/>
    <property type="match status" value="1"/>
</dbReference>
<dbReference type="CDD" id="cd14548">
    <property type="entry name" value="R3-PTPc"/>
    <property type="match status" value="1"/>
</dbReference>
<dbReference type="InterPro" id="IPR041201">
    <property type="entry name" value="PTPRJ_TM"/>
</dbReference>
<evidence type="ECO:0000256" key="1">
    <source>
        <dbReference type="ARBA" id="ARBA00004479"/>
    </source>
</evidence>
<dbReference type="RefSeq" id="XP_015183548.1">
    <property type="nucleotide sequence ID" value="XM_015328062.1"/>
</dbReference>
<dbReference type="InterPro" id="IPR036116">
    <property type="entry name" value="FN3_sf"/>
</dbReference>
<evidence type="ECO:0000259" key="15">
    <source>
        <dbReference type="PROSITE" id="PS50056"/>
    </source>
</evidence>
<dbReference type="SMART" id="SM00404">
    <property type="entry name" value="PTPc_motif"/>
    <property type="match status" value="1"/>
</dbReference>
<dbReference type="InterPro" id="IPR000387">
    <property type="entry name" value="Tyr_Pase_dom"/>
</dbReference>
<keyword evidence="3 12" id="KW-0812">Transmembrane</keyword>
<keyword evidence="9 12" id="KW-0472">Membrane</keyword>
<dbReference type="GeneID" id="107070148"/>
<dbReference type="InterPro" id="IPR016130">
    <property type="entry name" value="Tyr_Pase_AS"/>
</dbReference>
<evidence type="ECO:0000256" key="13">
    <source>
        <dbReference type="SAM" id="SignalP"/>
    </source>
</evidence>
<dbReference type="PROSITE" id="PS00383">
    <property type="entry name" value="TYR_PHOSPHATASE_1"/>
    <property type="match status" value="1"/>
</dbReference>
<comment type="subcellular location">
    <subcellularLocation>
        <location evidence="1">Membrane</location>
        <topology evidence="1">Single-pass type I membrane protein</topology>
    </subcellularLocation>
</comment>
<keyword evidence="10" id="KW-0325">Glycoprotein</keyword>
<feature type="chain" id="PRO_5045744453" description="protein-tyrosine-phosphatase" evidence="13">
    <location>
        <begin position="34"/>
        <end position="1470"/>
    </location>
</feature>
<evidence type="ECO:0000256" key="10">
    <source>
        <dbReference type="ARBA" id="ARBA00023180"/>
    </source>
</evidence>
<proteinExistence type="predicted"/>
<dbReference type="InterPro" id="IPR000242">
    <property type="entry name" value="PTP_cat"/>
</dbReference>
<dbReference type="Gene3D" id="2.60.40.10">
    <property type="entry name" value="Immunoglobulins"/>
    <property type="match status" value="10"/>
</dbReference>
<accession>A0ABM1ITL1</accession>
<dbReference type="SMART" id="SM00060">
    <property type="entry name" value="FN3"/>
    <property type="match status" value="11"/>
</dbReference>
<evidence type="ECO:0000256" key="6">
    <source>
        <dbReference type="ARBA" id="ARBA00022801"/>
    </source>
</evidence>
<evidence type="ECO:0000259" key="14">
    <source>
        <dbReference type="PROSITE" id="PS50055"/>
    </source>
</evidence>
<feature type="domain" description="Fibronectin type-III" evidence="16">
    <location>
        <begin position="304"/>
        <end position="393"/>
    </location>
</feature>
<evidence type="ECO:0000313" key="18">
    <source>
        <dbReference type="RefSeq" id="XP_015183548.1"/>
    </source>
</evidence>
<feature type="domain" description="Fibronectin type-III" evidence="16">
    <location>
        <begin position="858"/>
        <end position="957"/>
    </location>
</feature>
<feature type="domain" description="Fibronectin type-III" evidence="16">
    <location>
        <begin position="573"/>
        <end position="663"/>
    </location>
</feature>
<dbReference type="Proteomes" id="UP000694924">
    <property type="component" value="Unplaced"/>
</dbReference>
<dbReference type="InterPro" id="IPR003961">
    <property type="entry name" value="FN3_dom"/>
</dbReference>
<feature type="domain" description="Fibronectin type-III" evidence="16">
    <location>
        <begin position="207"/>
        <end position="302"/>
    </location>
</feature>
<dbReference type="Gene3D" id="3.90.190.10">
    <property type="entry name" value="Protein tyrosine phosphatase superfamily"/>
    <property type="match status" value="1"/>
</dbReference>
<keyword evidence="8 12" id="KW-1133">Transmembrane helix</keyword>
<evidence type="ECO:0000256" key="9">
    <source>
        <dbReference type="ARBA" id="ARBA00023136"/>
    </source>
</evidence>
<dbReference type="Pfam" id="PF00041">
    <property type="entry name" value="fn3"/>
    <property type="match status" value="9"/>
</dbReference>
<feature type="transmembrane region" description="Helical" evidence="12">
    <location>
        <begin position="1101"/>
        <end position="1123"/>
    </location>
</feature>
<protein>
    <recommendedName>
        <fullName evidence="2">protein-tyrosine-phosphatase</fullName>
        <ecNumber evidence="2">3.1.3.48</ecNumber>
    </recommendedName>
</protein>
<dbReference type="SUPFAM" id="SSF52799">
    <property type="entry name" value="(Phosphotyrosine protein) phosphatases II"/>
    <property type="match status" value="1"/>
</dbReference>
<evidence type="ECO:0000256" key="7">
    <source>
        <dbReference type="ARBA" id="ARBA00022912"/>
    </source>
</evidence>
<dbReference type="PROSITE" id="PS50056">
    <property type="entry name" value="TYR_PHOSPHATASE_2"/>
    <property type="match status" value="1"/>
</dbReference>
<keyword evidence="6" id="KW-0378">Hydrolase</keyword>
<feature type="domain" description="Fibronectin type-III" evidence="16">
    <location>
        <begin position="664"/>
        <end position="763"/>
    </location>
</feature>
<dbReference type="PRINTS" id="PR00700">
    <property type="entry name" value="PRTYPHPHTASE"/>
</dbReference>
<gene>
    <name evidence="18" type="primary">LOC107070148</name>
</gene>
<feature type="domain" description="Fibronectin type-III" evidence="16">
    <location>
        <begin position="394"/>
        <end position="486"/>
    </location>
</feature>
<keyword evidence="17" id="KW-1185">Reference proteome</keyword>
<feature type="region of interest" description="Disordered" evidence="11">
    <location>
        <begin position="1437"/>
        <end position="1470"/>
    </location>
</feature>
<dbReference type="SUPFAM" id="SSF49265">
    <property type="entry name" value="Fibronectin type III"/>
    <property type="match status" value="5"/>
</dbReference>
<keyword evidence="7" id="KW-0904">Protein phosphatase</keyword>
<dbReference type="InterPro" id="IPR003595">
    <property type="entry name" value="Tyr_Pase_cat"/>
</dbReference>
<dbReference type="PANTHER" id="PTHR46957:SF3">
    <property type="entry name" value="CYTOKINE RECEPTOR"/>
    <property type="match status" value="1"/>
</dbReference>
<feature type="domain" description="Fibronectin type-III" evidence="16">
    <location>
        <begin position="764"/>
        <end position="857"/>
    </location>
</feature>
<dbReference type="EC" id="3.1.3.48" evidence="2"/>
<dbReference type="Pfam" id="PF18861">
    <property type="entry name" value="PTP_tm"/>
    <property type="match status" value="1"/>
</dbReference>
<feature type="domain" description="Tyrosine-protein phosphatase" evidence="14">
    <location>
        <begin position="1175"/>
        <end position="1430"/>
    </location>
</feature>
<evidence type="ECO:0000256" key="2">
    <source>
        <dbReference type="ARBA" id="ARBA00013064"/>
    </source>
</evidence>
<dbReference type="SMART" id="SM00194">
    <property type="entry name" value="PTPc"/>
    <property type="match status" value="1"/>
</dbReference>